<feature type="domain" description="Calpain catalytic" evidence="9">
    <location>
        <begin position="30"/>
        <end position="412"/>
    </location>
</feature>
<protein>
    <submittedName>
        <fullName evidence="11">Uncharacterized protein</fullName>
    </submittedName>
</protein>
<dbReference type="SUPFAM" id="SSF54001">
    <property type="entry name" value="Cysteine proteinases"/>
    <property type="match status" value="1"/>
</dbReference>
<dbReference type="Gene3D" id="3.90.70.10">
    <property type="entry name" value="Cysteine proteinases"/>
    <property type="match status" value="1"/>
</dbReference>
<dbReference type="GO" id="GO:0004198">
    <property type="term" value="F:calcium-dependent cysteine-type endopeptidase activity"/>
    <property type="evidence" value="ECO:0007669"/>
    <property type="project" value="InterPro"/>
</dbReference>
<evidence type="ECO:0000256" key="6">
    <source>
        <dbReference type="PROSITE-ProRule" id="PRU00239"/>
    </source>
</evidence>
<dbReference type="PANTHER" id="PTHR10183:SF382">
    <property type="entry name" value="CALPAIN-15"/>
    <property type="match status" value="1"/>
</dbReference>
<dbReference type="PROSITE" id="PS50203">
    <property type="entry name" value="CALPAIN_CAT"/>
    <property type="match status" value="1"/>
</dbReference>
<evidence type="ECO:0000256" key="2">
    <source>
        <dbReference type="ARBA" id="ARBA00022723"/>
    </source>
</evidence>
<dbReference type="PANTHER" id="PTHR10183">
    <property type="entry name" value="CALPAIN"/>
    <property type="match status" value="1"/>
</dbReference>
<dbReference type="Pfam" id="PF06839">
    <property type="entry name" value="Zn_ribbon_GRF"/>
    <property type="match status" value="1"/>
</dbReference>
<dbReference type="InterPro" id="IPR000169">
    <property type="entry name" value="Pept_cys_AS"/>
</dbReference>
<sequence length="843" mass="91109">MLVGDDSALPDEDRAKYEEEVCRLTAAGQQFVDEDFPATQLSIKGKDEVPLSDAPPPPPPREPGAPPTCRCGAAAAAAIVSKDTPNKGRRYWHCPFRRCSFFAWADGGEVAFRGGGSAAKLTWARLPPELGIVSDYGFRAEDLRQGGVGDCWFMSALAVVAERHDLIARLFAADTARNAAGLCCVRLFLDGAWSSVWIDDQLPVTSQPRREALAFDTKLAFCRCSSVTGAQQLWASFVEKAYAKAHGSFQAISGGQVAEALLDLTGAPTEMIYLGDDRFDSELMWARLRAYRALELPMGCGTNNAEGQQNLREVGLVGGHAYSILDVREATTRTGERVRLLRVRNPHGCTEWNGEWSDSSDLWSQLVGSDGGGAGGAAGPGFERTGVDDGTFWIDYTKFMMGFSHVDVCYAFRGWHARSYPNHFPPDRKTSKRLCASVLTIRVHERPTTLMVMALQPTKRGSWCRADRKKSYRLGDLSVLVGRLTADGTRLAQLVGGGLRGADRGERTWVATLDAHATYVVLPLCLSNNPTAAETTARQPFTVRLWASERVHIDSISSYPPHEAAPRLQLDWCAQLALQALHMAMAGALVAVVARPIVRSFGCTAELEQLLMLPQNASLLMDGGSGARVSTRLHRISQTAAALVVTGDELTLIAGYNWAPPSAPALMLRATAFVKSCAARGVEGPLTNLKDEADAYYRRRQVEKERLRAAEAARGVPPPPPRGERGVRWPAKWSAYCTSARVPPQSRRLLMVAAASGMQYELGEIEIVSVRDGEQGASATVAAGAALTTAAAADEDEAVAPGPLPAAVAVDDASTEEDEPTPTPTANVPLKEVREARLRHFVA</sequence>
<keyword evidence="4" id="KW-0862">Zinc</keyword>
<evidence type="ECO:0000256" key="4">
    <source>
        <dbReference type="ARBA" id="ARBA00022833"/>
    </source>
</evidence>
<reference evidence="12" key="1">
    <citation type="journal article" date="2015" name="PLoS Genet.">
        <title>Genome Sequence and Transcriptome Analyses of Chrysochromulina tobin: Metabolic Tools for Enhanced Algal Fitness in the Prominent Order Prymnesiales (Haptophyceae).</title>
        <authorList>
            <person name="Hovde B.T."/>
            <person name="Deodato C.R."/>
            <person name="Hunsperger H.M."/>
            <person name="Ryken S.A."/>
            <person name="Yost W."/>
            <person name="Jha R.K."/>
            <person name="Patterson J."/>
            <person name="Monnat R.J. Jr."/>
            <person name="Barlow S.B."/>
            <person name="Starkenburg S.R."/>
            <person name="Cattolico R.A."/>
        </authorList>
    </citation>
    <scope>NUCLEOTIDE SEQUENCE</scope>
    <source>
        <strain evidence="12">CCMP291</strain>
    </source>
</reference>
<feature type="active site" evidence="5 6">
    <location>
        <position position="345"/>
    </location>
</feature>
<dbReference type="AlphaFoldDB" id="A0A0M0JSD7"/>
<feature type="active site" evidence="5 6">
    <location>
        <position position="320"/>
    </location>
</feature>
<evidence type="ECO:0000259" key="9">
    <source>
        <dbReference type="PROSITE" id="PS50203"/>
    </source>
</evidence>
<keyword evidence="3 7" id="KW-0863">Zinc-finger</keyword>
<keyword evidence="6" id="KW-0788">Thiol protease</keyword>
<evidence type="ECO:0000256" key="1">
    <source>
        <dbReference type="ARBA" id="ARBA00007623"/>
    </source>
</evidence>
<gene>
    <name evidence="11" type="ORF">Ctob_004837</name>
</gene>
<dbReference type="CDD" id="cd00044">
    <property type="entry name" value="CysPc"/>
    <property type="match status" value="1"/>
</dbReference>
<evidence type="ECO:0000256" key="5">
    <source>
        <dbReference type="PIRSR" id="PIRSR622684-1"/>
    </source>
</evidence>
<dbReference type="InterPro" id="IPR010666">
    <property type="entry name" value="Znf_GRF"/>
</dbReference>
<evidence type="ECO:0000256" key="3">
    <source>
        <dbReference type="ARBA" id="ARBA00022771"/>
    </source>
</evidence>
<dbReference type="EMBL" id="JWZX01002445">
    <property type="protein sequence ID" value="KOO29247.1"/>
    <property type="molecule type" value="Genomic_DNA"/>
</dbReference>
<evidence type="ECO:0000256" key="8">
    <source>
        <dbReference type="SAM" id="MobiDB-lite"/>
    </source>
</evidence>
<evidence type="ECO:0000313" key="12">
    <source>
        <dbReference type="Proteomes" id="UP000037460"/>
    </source>
</evidence>
<dbReference type="InterPro" id="IPR001300">
    <property type="entry name" value="Peptidase_C2_calpain_cat"/>
</dbReference>
<dbReference type="PROSITE" id="PS51999">
    <property type="entry name" value="ZF_GRF"/>
    <property type="match status" value="1"/>
</dbReference>
<name>A0A0M0JSD7_9EUKA</name>
<comment type="caution">
    <text evidence="11">The sequence shown here is derived from an EMBL/GenBank/DDBJ whole genome shotgun (WGS) entry which is preliminary data.</text>
</comment>
<dbReference type="InterPro" id="IPR038765">
    <property type="entry name" value="Papain-like_cys_pep_sf"/>
</dbReference>
<dbReference type="SMART" id="SM00230">
    <property type="entry name" value="CysPc"/>
    <property type="match status" value="1"/>
</dbReference>
<dbReference type="OrthoDB" id="205770at2759"/>
<keyword evidence="6" id="KW-0645">Protease</keyword>
<dbReference type="GO" id="GO:0006508">
    <property type="term" value="P:proteolysis"/>
    <property type="evidence" value="ECO:0007669"/>
    <property type="project" value="UniProtKB-KW"/>
</dbReference>
<evidence type="ECO:0000256" key="7">
    <source>
        <dbReference type="PROSITE-ProRule" id="PRU01343"/>
    </source>
</evidence>
<proteinExistence type="inferred from homology"/>
<keyword evidence="6" id="KW-0378">Hydrolase</keyword>
<organism evidence="11 12">
    <name type="scientific">Chrysochromulina tobinii</name>
    <dbReference type="NCBI Taxonomy" id="1460289"/>
    <lineage>
        <taxon>Eukaryota</taxon>
        <taxon>Haptista</taxon>
        <taxon>Haptophyta</taxon>
        <taxon>Prymnesiophyceae</taxon>
        <taxon>Prymnesiales</taxon>
        <taxon>Chrysochromulinaceae</taxon>
        <taxon>Chrysochromulina</taxon>
    </lineage>
</organism>
<dbReference type="PROSITE" id="PS00139">
    <property type="entry name" value="THIOL_PROTEASE_CYS"/>
    <property type="match status" value="1"/>
</dbReference>
<comment type="similarity">
    <text evidence="1">Belongs to the peptidase C2 family.</text>
</comment>
<evidence type="ECO:0000313" key="11">
    <source>
        <dbReference type="EMBL" id="KOO29247.1"/>
    </source>
</evidence>
<dbReference type="InterPro" id="IPR022684">
    <property type="entry name" value="Calpain_cysteine_protease"/>
</dbReference>
<dbReference type="GO" id="GO:0008270">
    <property type="term" value="F:zinc ion binding"/>
    <property type="evidence" value="ECO:0007669"/>
    <property type="project" value="UniProtKB-KW"/>
</dbReference>
<dbReference type="Pfam" id="PF00648">
    <property type="entry name" value="Peptidase_C2"/>
    <property type="match status" value="1"/>
</dbReference>
<feature type="active site" evidence="5 6">
    <location>
        <position position="151"/>
    </location>
</feature>
<feature type="region of interest" description="Disordered" evidence="8">
    <location>
        <begin position="33"/>
        <end position="68"/>
    </location>
</feature>
<feature type="compositionally biased region" description="Pro residues" evidence="8">
    <location>
        <begin position="53"/>
        <end position="66"/>
    </location>
</feature>
<keyword evidence="2" id="KW-0479">Metal-binding</keyword>
<dbReference type="GO" id="GO:0005737">
    <property type="term" value="C:cytoplasm"/>
    <property type="evidence" value="ECO:0007669"/>
    <property type="project" value="TreeGrafter"/>
</dbReference>
<feature type="domain" description="GRF-type" evidence="10">
    <location>
        <begin position="69"/>
        <end position="108"/>
    </location>
</feature>
<dbReference type="Proteomes" id="UP000037460">
    <property type="component" value="Unassembled WGS sequence"/>
</dbReference>
<evidence type="ECO:0000259" key="10">
    <source>
        <dbReference type="PROSITE" id="PS51999"/>
    </source>
</evidence>
<keyword evidence="12" id="KW-1185">Reference proteome</keyword>
<accession>A0A0M0JSD7</accession>